<dbReference type="OrthoDB" id="9814548at2"/>
<keyword evidence="4 5" id="KW-0413">Isomerase</keyword>
<evidence type="ECO:0000256" key="4">
    <source>
        <dbReference type="ARBA" id="ARBA00023235"/>
    </source>
</evidence>
<gene>
    <name evidence="8" type="ORF">AOG27_03790</name>
</gene>
<dbReference type="GO" id="GO:0006457">
    <property type="term" value="P:protein folding"/>
    <property type="evidence" value="ECO:0007669"/>
    <property type="project" value="InterPro"/>
</dbReference>
<dbReference type="EC" id="5.2.1.8" evidence="6"/>
<evidence type="ECO:0000256" key="3">
    <source>
        <dbReference type="ARBA" id="ARBA00023110"/>
    </source>
</evidence>
<dbReference type="AlphaFoldDB" id="A0A0P7D8H0"/>
<proteinExistence type="inferred from homology"/>
<dbReference type="EMBL" id="LJTC01000002">
    <property type="protein sequence ID" value="KPM84903.1"/>
    <property type="molecule type" value="Genomic_DNA"/>
</dbReference>
<evidence type="ECO:0000256" key="2">
    <source>
        <dbReference type="ARBA" id="ARBA00006577"/>
    </source>
</evidence>
<dbReference type="InterPro" id="IPR001179">
    <property type="entry name" value="PPIase_FKBP_dom"/>
</dbReference>
<evidence type="ECO:0000256" key="6">
    <source>
        <dbReference type="RuleBase" id="RU003915"/>
    </source>
</evidence>
<evidence type="ECO:0000256" key="1">
    <source>
        <dbReference type="ARBA" id="ARBA00000971"/>
    </source>
</evidence>
<dbReference type="RefSeq" id="WP_054551662.1">
    <property type="nucleotide sequence ID" value="NZ_LJTC01000002.1"/>
</dbReference>
<dbReference type="InterPro" id="IPR000774">
    <property type="entry name" value="PPIase_FKBP_N"/>
</dbReference>
<dbReference type="PANTHER" id="PTHR43811:SF57">
    <property type="entry name" value="FKBP-TYPE PEPTIDYL-PROLYL CIS-TRANS ISOMERASE FKPA-RELATED"/>
    <property type="match status" value="1"/>
</dbReference>
<dbReference type="Pfam" id="PF01346">
    <property type="entry name" value="FKBP_N"/>
    <property type="match status" value="1"/>
</dbReference>
<evidence type="ECO:0000259" key="7">
    <source>
        <dbReference type="PROSITE" id="PS50059"/>
    </source>
</evidence>
<dbReference type="PANTHER" id="PTHR43811">
    <property type="entry name" value="FKBP-TYPE PEPTIDYL-PROLYL CIS-TRANS ISOMERASE FKPA"/>
    <property type="match status" value="1"/>
</dbReference>
<dbReference type="STRING" id="570156.AOG27_03790"/>
<comment type="similarity">
    <text evidence="2 6">Belongs to the FKBP-type PPIase family.</text>
</comment>
<feature type="domain" description="PPIase FKBP-type" evidence="7">
    <location>
        <begin position="72"/>
        <end position="157"/>
    </location>
</feature>
<dbReference type="Proteomes" id="UP000050378">
    <property type="component" value="Unassembled WGS sequence"/>
</dbReference>
<dbReference type="FunFam" id="3.10.50.40:FF:000006">
    <property type="entry name" value="Peptidyl-prolyl cis-trans isomerase"/>
    <property type="match status" value="1"/>
</dbReference>
<keyword evidence="3 5" id="KW-0697">Rotamase</keyword>
<name>A0A0P7D8H0_9GAMM</name>
<protein>
    <recommendedName>
        <fullName evidence="6">Peptidyl-prolyl cis-trans isomerase</fullName>
        <ecNumber evidence="6">5.2.1.8</ecNumber>
    </recommendedName>
</protein>
<dbReference type="InterPro" id="IPR046357">
    <property type="entry name" value="PPIase_dom_sf"/>
</dbReference>
<comment type="caution">
    <text evidence="8">The sequence shown here is derived from an EMBL/GenBank/DDBJ whole genome shotgun (WGS) entry which is preliminary data.</text>
</comment>
<dbReference type="SUPFAM" id="SSF54534">
    <property type="entry name" value="FKBP-like"/>
    <property type="match status" value="1"/>
</dbReference>
<sequence length="158" mass="17339">MINLILLLIIGIFCFLIFKNSKKAKLQALENEKLAADFLANNSKADDIHETASGLQYKIEQSSGNDTKPSATSKVKVHYHGTLMDGSVFDSSVVRNSPISFGLNQVIAGWTEGLQLMSEGDKFTFYIPPQLAYGRKRVGSIPAGSLLIFDVELIKIES</sequence>
<dbReference type="PROSITE" id="PS50059">
    <property type="entry name" value="FKBP_PPIASE"/>
    <property type="match status" value="1"/>
</dbReference>
<accession>A0A0P7D8H0</accession>
<evidence type="ECO:0000256" key="5">
    <source>
        <dbReference type="PROSITE-ProRule" id="PRU00277"/>
    </source>
</evidence>
<organism evidence="8 9">
    <name type="scientific">Pseudoalteromonas lipolytica</name>
    <dbReference type="NCBI Taxonomy" id="570156"/>
    <lineage>
        <taxon>Bacteria</taxon>
        <taxon>Pseudomonadati</taxon>
        <taxon>Pseudomonadota</taxon>
        <taxon>Gammaproteobacteria</taxon>
        <taxon>Alteromonadales</taxon>
        <taxon>Pseudoalteromonadaceae</taxon>
        <taxon>Pseudoalteromonas</taxon>
    </lineage>
</organism>
<dbReference type="GO" id="GO:0003755">
    <property type="term" value="F:peptidyl-prolyl cis-trans isomerase activity"/>
    <property type="evidence" value="ECO:0007669"/>
    <property type="project" value="UniProtKB-UniRule"/>
</dbReference>
<evidence type="ECO:0000313" key="9">
    <source>
        <dbReference type="Proteomes" id="UP000050378"/>
    </source>
</evidence>
<dbReference type="PATRIC" id="fig|570156.3.peg.740"/>
<dbReference type="Pfam" id="PF00254">
    <property type="entry name" value="FKBP_C"/>
    <property type="match status" value="1"/>
</dbReference>
<dbReference type="Gene3D" id="3.10.50.40">
    <property type="match status" value="1"/>
</dbReference>
<evidence type="ECO:0000313" key="8">
    <source>
        <dbReference type="EMBL" id="KPM84903.1"/>
    </source>
</evidence>
<comment type="catalytic activity">
    <reaction evidence="1 5 6">
        <text>[protein]-peptidylproline (omega=180) = [protein]-peptidylproline (omega=0)</text>
        <dbReference type="Rhea" id="RHEA:16237"/>
        <dbReference type="Rhea" id="RHEA-COMP:10747"/>
        <dbReference type="Rhea" id="RHEA-COMP:10748"/>
        <dbReference type="ChEBI" id="CHEBI:83833"/>
        <dbReference type="ChEBI" id="CHEBI:83834"/>
        <dbReference type="EC" id="5.2.1.8"/>
    </reaction>
</comment>
<reference evidence="8 9" key="1">
    <citation type="submission" date="2015-09" db="EMBL/GenBank/DDBJ databases">
        <title>Draft Genome Sequence of Pseudoalteromonas lipolytica UCD-48B.</title>
        <authorList>
            <person name="Krusor M."/>
            <person name="Coil D.A."/>
            <person name="Lang J.M."/>
            <person name="Eisen J.A."/>
            <person name="Alexiev A."/>
        </authorList>
    </citation>
    <scope>NUCLEOTIDE SEQUENCE [LARGE SCALE GENOMIC DNA]</scope>
    <source>
        <strain evidence="8 9">UCD-48B</strain>
    </source>
</reference>